<dbReference type="GO" id="GO:0005758">
    <property type="term" value="C:mitochondrial intermembrane space"/>
    <property type="evidence" value="ECO:0007669"/>
    <property type="project" value="TreeGrafter"/>
</dbReference>
<comment type="similarity">
    <text evidence="2 6">Belongs to the complex I LYR family. SDHAF3 subfamily.</text>
</comment>
<dbReference type="GO" id="GO:0034553">
    <property type="term" value="P:mitochondrial respiratory chain complex II assembly"/>
    <property type="evidence" value="ECO:0007669"/>
    <property type="project" value="UniProtKB-UniRule"/>
</dbReference>
<dbReference type="PANTHER" id="PTHR13137">
    <property type="entry name" value="DC11 ACN9 HOMOLOG"/>
    <property type="match status" value="1"/>
</dbReference>
<accession>A0A834IH46</accession>
<dbReference type="EMBL" id="JAACXV010000412">
    <property type="protein sequence ID" value="KAF7277900.1"/>
    <property type="molecule type" value="Genomic_DNA"/>
</dbReference>
<name>A0A834IH46_RHYFE</name>
<dbReference type="PANTHER" id="PTHR13137:SF6">
    <property type="entry name" value="SUCCINATE DEHYDROGENASE ASSEMBLY FACTOR 3, MITOCHONDRIAL"/>
    <property type="match status" value="1"/>
</dbReference>
<gene>
    <name evidence="7" type="ORF">GWI33_009152</name>
</gene>
<evidence type="ECO:0000256" key="6">
    <source>
        <dbReference type="RuleBase" id="RU368039"/>
    </source>
</evidence>
<dbReference type="OrthoDB" id="278329at2759"/>
<evidence type="ECO:0000256" key="5">
    <source>
        <dbReference type="ARBA" id="ARBA00023186"/>
    </source>
</evidence>
<evidence type="ECO:0000313" key="8">
    <source>
        <dbReference type="Proteomes" id="UP000625711"/>
    </source>
</evidence>
<comment type="subcellular location">
    <subcellularLocation>
        <location evidence="1 6">Mitochondrion matrix</location>
    </subcellularLocation>
</comment>
<dbReference type="GO" id="GO:0005759">
    <property type="term" value="C:mitochondrial matrix"/>
    <property type="evidence" value="ECO:0007669"/>
    <property type="project" value="UniProtKB-SubCell"/>
</dbReference>
<organism evidence="7 8">
    <name type="scientific">Rhynchophorus ferrugineus</name>
    <name type="common">Red palm weevil</name>
    <name type="synonym">Curculio ferrugineus</name>
    <dbReference type="NCBI Taxonomy" id="354439"/>
    <lineage>
        <taxon>Eukaryota</taxon>
        <taxon>Metazoa</taxon>
        <taxon>Ecdysozoa</taxon>
        <taxon>Arthropoda</taxon>
        <taxon>Hexapoda</taxon>
        <taxon>Insecta</taxon>
        <taxon>Pterygota</taxon>
        <taxon>Neoptera</taxon>
        <taxon>Endopterygota</taxon>
        <taxon>Coleoptera</taxon>
        <taxon>Polyphaga</taxon>
        <taxon>Cucujiformia</taxon>
        <taxon>Curculionidae</taxon>
        <taxon>Dryophthorinae</taxon>
        <taxon>Rhynchophorus</taxon>
    </lineage>
</organism>
<protein>
    <recommendedName>
        <fullName evidence="6">Succinate dehydrogenase assembly factor 3</fullName>
        <shortName evidence="6">SDH assembly factor 3</shortName>
        <shortName evidence="6">SDHAF3</shortName>
    </recommendedName>
</protein>
<comment type="caution">
    <text evidence="7">The sequence shown here is derived from an EMBL/GenBank/DDBJ whole genome shotgun (WGS) entry which is preliminary data.</text>
</comment>
<evidence type="ECO:0000256" key="2">
    <source>
        <dbReference type="ARBA" id="ARBA00006020"/>
    </source>
</evidence>
<dbReference type="GO" id="GO:0006105">
    <property type="term" value="P:succinate metabolic process"/>
    <property type="evidence" value="ECO:0007669"/>
    <property type="project" value="TreeGrafter"/>
</dbReference>
<dbReference type="CDD" id="cd20270">
    <property type="entry name" value="Complex1_LYR_SDHAF3_LYRM10"/>
    <property type="match status" value="1"/>
</dbReference>
<keyword evidence="3" id="KW-0809">Transit peptide</keyword>
<sequence>MSQTYTHVQRVRVLYKLILRLHRGLPDELQVIGTNYARDEFKRHKKCAPQEAVIFMNEWTNYAISLAKQLGMKGDTANIGSGLSSDFLESLSDEQVVQLYELMKASTAPPSETCDK</sequence>
<dbReference type="Proteomes" id="UP000625711">
    <property type="component" value="Unassembled WGS sequence"/>
</dbReference>
<evidence type="ECO:0000313" key="7">
    <source>
        <dbReference type="EMBL" id="KAF7277900.1"/>
    </source>
</evidence>
<keyword evidence="5 6" id="KW-0143">Chaperone</keyword>
<dbReference type="Pfam" id="PF13233">
    <property type="entry name" value="Complex1_LYR_2"/>
    <property type="match status" value="1"/>
</dbReference>
<dbReference type="AlphaFoldDB" id="A0A834IH46"/>
<reference evidence="7" key="1">
    <citation type="submission" date="2020-08" db="EMBL/GenBank/DDBJ databases">
        <title>Genome sequencing and assembly of the red palm weevil Rhynchophorus ferrugineus.</title>
        <authorList>
            <person name="Dias G.B."/>
            <person name="Bergman C.M."/>
            <person name="Manee M."/>
        </authorList>
    </citation>
    <scope>NUCLEOTIDE SEQUENCE</scope>
    <source>
        <strain evidence="7">AA-2017</strain>
        <tissue evidence="7">Whole larva</tissue>
    </source>
</reference>
<comment type="subunit">
    <text evidence="6">Interacts with the iron-sulfur protein subunit within the SDH catalytic dimer.</text>
</comment>
<keyword evidence="4 6" id="KW-0496">Mitochondrion</keyword>
<dbReference type="InterPro" id="IPR008381">
    <property type="entry name" value="SDHAF3/Sdh7"/>
</dbReference>
<evidence type="ECO:0000256" key="3">
    <source>
        <dbReference type="ARBA" id="ARBA00022946"/>
    </source>
</evidence>
<comment type="function">
    <text evidence="6">Plays an essential role in the assembly of succinate dehydrogenase (SDH), an enzyme complex (also referred to as respiratory complex II) that is a component of both the tricarboxylic acid (TCA) cycle and the mitochondrial electron transport chain, and which couples the oxidation of succinate to fumarate with the reduction of ubiquinone (coenzyme Q) to ubiquinol. Promotes maturation of the iron-sulfur protein subunit of the SDH catalytic dimer, protecting it from the deleterious effects of oxidants. May act together with SDHAF1.</text>
</comment>
<keyword evidence="8" id="KW-1185">Reference proteome</keyword>
<evidence type="ECO:0000256" key="1">
    <source>
        <dbReference type="ARBA" id="ARBA00004305"/>
    </source>
</evidence>
<evidence type="ECO:0000256" key="4">
    <source>
        <dbReference type="ARBA" id="ARBA00023128"/>
    </source>
</evidence>
<proteinExistence type="inferred from homology"/>